<proteinExistence type="predicted"/>
<evidence type="ECO:0000313" key="2">
    <source>
        <dbReference type="Proteomes" id="UP000708208"/>
    </source>
</evidence>
<protein>
    <submittedName>
        <fullName evidence="1">Uncharacterized protein</fullName>
    </submittedName>
</protein>
<gene>
    <name evidence="1" type="ORF">AFUS01_LOCUS9498</name>
</gene>
<comment type="caution">
    <text evidence="1">The sequence shown here is derived from an EMBL/GenBank/DDBJ whole genome shotgun (WGS) entry which is preliminary data.</text>
</comment>
<accession>A0A8J2NVS4</accession>
<reference evidence="1" key="1">
    <citation type="submission" date="2021-06" db="EMBL/GenBank/DDBJ databases">
        <authorList>
            <person name="Hodson N. C."/>
            <person name="Mongue J. A."/>
            <person name="Jaron S. K."/>
        </authorList>
    </citation>
    <scope>NUCLEOTIDE SEQUENCE</scope>
</reference>
<evidence type="ECO:0000313" key="1">
    <source>
        <dbReference type="EMBL" id="CAG7720212.1"/>
    </source>
</evidence>
<dbReference type="EMBL" id="CAJVCH010068418">
    <property type="protein sequence ID" value="CAG7720212.1"/>
    <property type="molecule type" value="Genomic_DNA"/>
</dbReference>
<dbReference type="AlphaFoldDB" id="A0A8J2NVS4"/>
<sequence>MTSRSVCLTLHFRNRLSGQNCVVLLLQKGQNCVVLLLQKDQFRGTLLTLLPFNKHMVCCVVDAHTYLLRPAQQRLLTR</sequence>
<name>A0A8J2NVS4_9HEXA</name>
<keyword evidence="2" id="KW-1185">Reference proteome</keyword>
<dbReference type="Proteomes" id="UP000708208">
    <property type="component" value="Unassembled WGS sequence"/>
</dbReference>
<organism evidence="1 2">
    <name type="scientific">Allacma fusca</name>
    <dbReference type="NCBI Taxonomy" id="39272"/>
    <lineage>
        <taxon>Eukaryota</taxon>
        <taxon>Metazoa</taxon>
        <taxon>Ecdysozoa</taxon>
        <taxon>Arthropoda</taxon>
        <taxon>Hexapoda</taxon>
        <taxon>Collembola</taxon>
        <taxon>Symphypleona</taxon>
        <taxon>Sminthuridae</taxon>
        <taxon>Allacma</taxon>
    </lineage>
</organism>